<keyword evidence="3" id="KW-0547">Nucleotide-binding</keyword>
<gene>
    <name evidence="6" type="ORF">FLP30_06490</name>
</gene>
<dbReference type="SMART" id="SM00382">
    <property type="entry name" value="AAA"/>
    <property type="match status" value="1"/>
</dbReference>
<dbReference type="SUPFAM" id="SSF52540">
    <property type="entry name" value="P-loop containing nucleoside triphosphate hydrolases"/>
    <property type="match status" value="1"/>
</dbReference>
<dbReference type="PANTHER" id="PTHR46743:SF2">
    <property type="entry name" value="TEICHOIC ACIDS EXPORT ATP-BINDING PROTEIN TAGH"/>
    <property type="match status" value="1"/>
</dbReference>
<keyword evidence="4 6" id="KW-0067">ATP-binding</keyword>
<evidence type="ECO:0000259" key="5">
    <source>
        <dbReference type="PROSITE" id="PS50893"/>
    </source>
</evidence>
<feature type="domain" description="ABC transporter" evidence="5">
    <location>
        <begin position="43"/>
        <end position="262"/>
    </location>
</feature>
<evidence type="ECO:0000313" key="6">
    <source>
        <dbReference type="EMBL" id="QEO17408.1"/>
    </source>
</evidence>
<dbReference type="KEGG" id="acek:FLP30_06490"/>
<dbReference type="EMBL" id="CP043506">
    <property type="protein sequence ID" value="QEO17408.1"/>
    <property type="molecule type" value="Genomic_DNA"/>
</dbReference>
<keyword evidence="2" id="KW-0813">Transport</keyword>
<keyword evidence="7" id="KW-1185">Reference proteome</keyword>
<comment type="similarity">
    <text evidence="1">Belongs to the ABC transporter superfamily.</text>
</comment>
<sequence length="262" mass="28412">MSAPCPAPQIQAAITIQTLNLRFPIFQSGGRSLKKMLFHWGRSRLSGTAQSQTGTTMVDALHDLNLHITAGERVGLVGHNGAGKSTLLRVMAGIYLPDSPHVTIQGHVAALLSLNAGMQPSLTGRDNITLFGHQQGFDKRRIRQLEDDVEAFAGLGSFMDLPVRLYSSGMSIRLGFGLATAVTPDILLMDEWFMAGDAHFQAMAEQRLTRLVNATQIVVMTSHALDVLEKWCTRILWLEAGRIVRDGPAPAVLAAYRAAAEG</sequence>
<dbReference type="InterPro" id="IPR003439">
    <property type="entry name" value="ABC_transporter-like_ATP-bd"/>
</dbReference>
<name>A0A5C1YPF8_9PROT</name>
<organism evidence="6 7">
    <name type="scientific">Acetobacter vaccinii</name>
    <dbReference type="NCBI Taxonomy" id="2592655"/>
    <lineage>
        <taxon>Bacteria</taxon>
        <taxon>Pseudomonadati</taxon>
        <taxon>Pseudomonadota</taxon>
        <taxon>Alphaproteobacteria</taxon>
        <taxon>Acetobacterales</taxon>
        <taxon>Acetobacteraceae</taxon>
        <taxon>Acetobacter</taxon>
    </lineage>
</organism>
<dbReference type="AlphaFoldDB" id="A0A5C1YPF8"/>
<dbReference type="PANTHER" id="PTHR46743">
    <property type="entry name" value="TEICHOIC ACIDS EXPORT ATP-BINDING PROTEIN TAGH"/>
    <property type="match status" value="1"/>
</dbReference>
<dbReference type="OrthoDB" id="9778870at2"/>
<dbReference type="RefSeq" id="WP_149279086.1">
    <property type="nucleotide sequence ID" value="NZ_CP043506.1"/>
</dbReference>
<dbReference type="InterPro" id="IPR027417">
    <property type="entry name" value="P-loop_NTPase"/>
</dbReference>
<dbReference type="InterPro" id="IPR050683">
    <property type="entry name" value="Bact_Polysacc_Export_ATP-bd"/>
</dbReference>
<evidence type="ECO:0000256" key="3">
    <source>
        <dbReference type="ARBA" id="ARBA00022741"/>
    </source>
</evidence>
<dbReference type="GO" id="GO:0140359">
    <property type="term" value="F:ABC-type transporter activity"/>
    <property type="evidence" value="ECO:0007669"/>
    <property type="project" value="InterPro"/>
</dbReference>
<evidence type="ECO:0000313" key="7">
    <source>
        <dbReference type="Proteomes" id="UP000324536"/>
    </source>
</evidence>
<dbReference type="CDD" id="cd03220">
    <property type="entry name" value="ABC_KpsT_Wzt"/>
    <property type="match status" value="1"/>
</dbReference>
<dbReference type="Gene3D" id="3.40.50.300">
    <property type="entry name" value="P-loop containing nucleotide triphosphate hydrolases"/>
    <property type="match status" value="1"/>
</dbReference>
<dbReference type="GO" id="GO:0016887">
    <property type="term" value="F:ATP hydrolysis activity"/>
    <property type="evidence" value="ECO:0007669"/>
    <property type="project" value="InterPro"/>
</dbReference>
<evidence type="ECO:0000256" key="2">
    <source>
        <dbReference type="ARBA" id="ARBA00022448"/>
    </source>
</evidence>
<evidence type="ECO:0000256" key="4">
    <source>
        <dbReference type="ARBA" id="ARBA00022840"/>
    </source>
</evidence>
<dbReference type="Pfam" id="PF00005">
    <property type="entry name" value="ABC_tran"/>
    <property type="match status" value="1"/>
</dbReference>
<dbReference type="GO" id="GO:0016020">
    <property type="term" value="C:membrane"/>
    <property type="evidence" value="ECO:0007669"/>
    <property type="project" value="InterPro"/>
</dbReference>
<accession>A0A5C1YPF8</accession>
<dbReference type="PROSITE" id="PS50893">
    <property type="entry name" value="ABC_TRANSPORTER_2"/>
    <property type="match status" value="1"/>
</dbReference>
<dbReference type="InterPro" id="IPR015860">
    <property type="entry name" value="ABC_transpr_TagH-like"/>
</dbReference>
<protein>
    <submittedName>
        <fullName evidence="6">ABC transporter ATP-binding protein</fullName>
    </submittedName>
</protein>
<dbReference type="Proteomes" id="UP000324536">
    <property type="component" value="Chromosome"/>
</dbReference>
<dbReference type="GO" id="GO:0005524">
    <property type="term" value="F:ATP binding"/>
    <property type="evidence" value="ECO:0007669"/>
    <property type="project" value="UniProtKB-KW"/>
</dbReference>
<reference evidence="6 7" key="1">
    <citation type="submission" date="2019-09" db="EMBL/GenBank/DDBJ databases">
        <title>Genome sequencing of strain KACC 21233.</title>
        <authorList>
            <person name="Heo J."/>
            <person name="Kim S.-J."/>
            <person name="Kim J.-S."/>
            <person name="Hong S.-B."/>
            <person name="Kwon S.-W."/>
        </authorList>
    </citation>
    <scope>NUCLEOTIDE SEQUENCE [LARGE SCALE GENOMIC DNA]</scope>
    <source>
        <strain evidence="6 7">KACC 21233</strain>
    </source>
</reference>
<evidence type="ECO:0000256" key="1">
    <source>
        <dbReference type="ARBA" id="ARBA00005417"/>
    </source>
</evidence>
<proteinExistence type="inferred from homology"/>
<dbReference type="InterPro" id="IPR003593">
    <property type="entry name" value="AAA+_ATPase"/>
</dbReference>